<feature type="site" description="Contributes to redox potential value" evidence="9">
    <location>
        <position position="34"/>
    </location>
</feature>
<evidence type="ECO:0000313" key="13">
    <source>
        <dbReference type="Proteomes" id="UP000001021"/>
    </source>
</evidence>
<dbReference type="RefSeq" id="WP_011155432.1">
    <property type="nucleotide sequence ID" value="NC_005295.2"/>
</dbReference>
<dbReference type="PIRSF" id="PIRSF000077">
    <property type="entry name" value="Thioredoxin"/>
    <property type="match status" value="1"/>
</dbReference>
<feature type="domain" description="Thioredoxin" evidence="11">
    <location>
        <begin position="1"/>
        <end position="107"/>
    </location>
</feature>
<dbReference type="eggNOG" id="COG3118">
    <property type="taxonomic scope" value="Bacteria"/>
</dbReference>
<dbReference type="NCBIfam" id="TIGR01068">
    <property type="entry name" value="thioredoxin"/>
    <property type="match status" value="1"/>
</dbReference>
<dbReference type="FunFam" id="3.40.30.10:FF:000001">
    <property type="entry name" value="Thioredoxin"/>
    <property type="match status" value="1"/>
</dbReference>
<dbReference type="PANTHER" id="PTHR45663">
    <property type="entry name" value="GEO12009P1"/>
    <property type="match status" value="1"/>
</dbReference>
<evidence type="ECO:0000256" key="7">
    <source>
        <dbReference type="NCBIfam" id="TIGR01068"/>
    </source>
</evidence>
<dbReference type="GeneID" id="33057554"/>
<dbReference type="SUPFAM" id="SSF52833">
    <property type="entry name" value="Thioredoxin-like"/>
    <property type="match status" value="1"/>
</dbReference>
<evidence type="ECO:0000256" key="9">
    <source>
        <dbReference type="PIRSR" id="PIRSR000077-1"/>
    </source>
</evidence>
<keyword evidence="3" id="KW-0249">Electron transport</keyword>
<keyword evidence="4 10" id="KW-1015">Disulfide bond</keyword>
<dbReference type="CDD" id="cd02947">
    <property type="entry name" value="TRX_family"/>
    <property type="match status" value="1"/>
</dbReference>
<keyword evidence="5 10" id="KW-0676">Redox-active center</keyword>
<gene>
    <name evidence="12" type="primary">trx</name>
    <name evidence="12" type="ordered locus">ERWE_CDS_07940</name>
</gene>
<dbReference type="InterPro" id="IPR036249">
    <property type="entry name" value="Thioredoxin-like_sf"/>
</dbReference>
<evidence type="ECO:0000313" key="12">
    <source>
        <dbReference type="EMBL" id="CAI27288.1"/>
    </source>
</evidence>
<accession>A0A0H3M026</accession>
<reference evidence="12 13" key="1">
    <citation type="journal article" date="2006" name="J. Bacteriol.">
        <title>Comparative genomic analysis of three strains of Ehrlichia ruminantium reveals an active process of genome size plasticity.</title>
        <authorList>
            <person name="Frutos R."/>
            <person name="Viari A."/>
            <person name="Ferraz C."/>
            <person name="Morgat A."/>
            <person name="Eychenie S."/>
            <person name="Kandassami Y."/>
            <person name="Chantal I."/>
            <person name="Bensaid A."/>
            <person name="Coissac E."/>
            <person name="Vachiery N."/>
            <person name="Demaille J."/>
            <person name="Martinez D."/>
        </authorList>
    </citation>
    <scope>NUCLEOTIDE SEQUENCE [LARGE SCALE GENOMIC DNA]</scope>
    <source>
        <strain evidence="12 13">Welgevonden</strain>
    </source>
</reference>
<comment type="similarity">
    <text evidence="1 8">Belongs to the thioredoxin family.</text>
</comment>
<evidence type="ECO:0000256" key="3">
    <source>
        <dbReference type="ARBA" id="ARBA00022982"/>
    </source>
</evidence>
<evidence type="ECO:0000259" key="11">
    <source>
        <dbReference type="PROSITE" id="PS51352"/>
    </source>
</evidence>
<dbReference type="HOGENOM" id="CLU_090389_10_2_5"/>
<dbReference type="AlphaFoldDB" id="A0A0H3M026"/>
<keyword evidence="2" id="KW-0813">Transport</keyword>
<dbReference type="GO" id="GO:0015035">
    <property type="term" value="F:protein-disulfide reductase activity"/>
    <property type="evidence" value="ECO:0007669"/>
    <property type="project" value="UniProtKB-UniRule"/>
</dbReference>
<dbReference type="Gene3D" id="3.40.30.10">
    <property type="entry name" value="Glutaredoxin"/>
    <property type="match status" value="1"/>
</dbReference>
<dbReference type="InterPro" id="IPR005746">
    <property type="entry name" value="Thioredoxin"/>
</dbReference>
<feature type="disulfide bond" description="Redox-active" evidence="10">
    <location>
        <begin position="32"/>
        <end position="35"/>
    </location>
</feature>
<evidence type="ECO:0000256" key="6">
    <source>
        <dbReference type="ARBA" id="ARBA00025303"/>
    </source>
</evidence>
<evidence type="ECO:0000256" key="8">
    <source>
        <dbReference type="PIRNR" id="PIRNR000077"/>
    </source>
</evidence>
<dbReference type="InterPro" id="IPR017937">
    <property type="entry name" value="Thioredoxin_CS"/>
</dbReference>
<evidence type="ECO:0000256" key="10">
    <source>
        <dbReference type="PIRSR" id="PIRSR000077-4"/>
    </source>
</evidence>
<dbReference type="Pfam" id="PF00085">
    <property type="entry name" value="Thioredoxin"/>
    <property type="match status" value="1"/>
</dbReference>
<evidence type="ECO:0000256" key="1">
    <source>
        <dbReference type="ARBA" id="ARBA00008987"/>
    </source>
</evidence>
<dbReference type="InterPro" id="IPR013766">
    <property type="entry name" value="Thioredoxin_domain"/>
</dbReference>
<evidence type="ECO:0000256" key="2">
    <source>
        <dbReference type="ARBA" id="ARBA00022448"/>
    </source>
</evidence>
<dbReference type="KEGG" id="erw:ERWE_CDS_07940"/>
<dbReference type="PRINTS" id="PR00421">
    <property type="entry name" value="THIOREDOXIN"/>
</dbReference>
<dbReference type="GO" id="GO:0005737">
    <property type="term" value="C:cytoplasm"/>
    <property type="evidence" value="ECO:0007669"/>
    <property type="project" value="TreeGrafter"/>
</dbReference>
<keyword evidence="13" id="KW-1185">Reference proteome</keyword>
<feature type="site" description="Contributes to redox potential value" evidence="9">
    <location>
        <position position="33"/>
    </location>
</feature>
<dbReference type="PROSITE" id="PS00194">
    <property type="entry name" value="THIOREDOXIN_1"/>
    <property type="match status" value="1"/>
</dbReference>
<name>A0A0H3M026_EHRRW</name>
<protein>
    <recommendedName>
        <fullName evidence="7 8">Thioredoxin</fullName>
    </recommendedName>
</protein>
<feature type="active site" description="Nucleophile" evidence="9">
    <location>
        <position position="35"/>
    </location>
</feature>
<feature type="active site" description="Nucleophile" evidence="9">
    <location>
        <position position="32"/>
    </location>
</feature>
<dbReference type="EMBL" id="CR925678">
    <property type="protein sequence ID" value="CAI27288.1"/>
    <property type="molecule type" value="Genomic_DNA"/>
</dbReference>
<comment type="function">
    <text evidence="6">Component of the thioredoxin-thioredoxin reductase system. Participates in various redox reactions through the reversible oxidation of its active center dithiol to a disulfide and catalyzes dithiol-disulfide exchange reactions.</text>
</comment>
<sequence length="107" mass="12107">MIEQIEDSDFQSKVISCKEDILILVDFWAPWCGPCKSLEPQLEKLANQYADKIKIYKLSIDNNQDVAIQYGVSAVPTILMFKNGKKLAQVIGADISRIILELNNYIS</sequence>
<feature type="site" description="Deprotonates C-terminal active site Cys" evidence="9">
    <location>
        <position position="26"/>
    </location>
</feature>
<dbReference type="Proteomes" id="UP000001021">
    <property type="component" value="Chromosome"/>
</dbReference>
<evidence type="ECO:0000256" key="4">
    <source>
        <dbReference type="ARBA" id="ARBA00023157"/>
    </source>
</evidence>
<dbReference type="PANTHER" id="PTHR45663:SF11">
    <property type="entry name" value="GEO12009P1"/>
    <property type="match status" value="1"/>
</dbReference>
<evidence type="ECO:0000256" key="5">
    <source>
        <dbReference type="ARBA" id="ARBA00023284"/>
    </source>
</evidence>
<dbReference type="PROSITE" id="PS51352">
    <property type="entry name" value="THIOREDOXIN_2"/>
    <property type="match status" value="1"/>
</dbReference>
<organism evidence="12 13">
    <name type="scientific">Ehrlichia ruminantium (strain Welgevonden)</name>
    <dbReference type="NCBI Taxonomy" id="254945"/>
    <lineage>
        <taxon>Bacteria</taxon>
        <taxon>Pseudomonadati</taxon>
        <taxon>Pseudomonadota</taxon>
        <taxon>Alphaproteobacteria</taxon>
        <taxon>Rickettsiales</taxon>
        <taxon>Anaplasmataceae</taxon>
        <taxon>Ehrlichia</taxon>
    </lineage>
</organism>
<dbReference type="KEGG" id="eru:Erum7540"/>
<proteinExistence type="inferred from homology"/>